<comment type="similarity">
    <text evidence="4 9">Belongs to the peptidase C15 family.</text>
</comment>
<evidence type="ECO:0000256" key="9">
    <source>
        <dbReference type="HAMAP-Rule" id="MF_00417"/>
    </source>
</evidence>
<evidence type="ECO:0000256" key="8">
    <source>
        <dbReference type="ARBA" id="ARBA00022807"/>
    </source>
</evidence>
<dbReference type="GO" id="GO:0006508">
    <property type="term" value="P:proteolysis"/>
    <property type="evidence" value="ECO:0007669"/>
    <property type="project" value="UniProtKB-KW"/>
</dbReference>
<evidence type="ECO:0000256" key="1">
    <source>
        <dbReference type="ARBA" id="ARBA00001770"/>
    </source>
</evidence>
<evidence type="ECO:0000256" key="10">
    <source>
        <dbReference type="PROSITE-ProRule" id="PRU10076"/>
    </source>
</evidence>
<dbReference type="SUPFAM" id="SSF53182">
    <property type="entry name" value="Pyrrolidone carboxyl peptidase (pyroglutamate aminopeptidase)"/>
    <property type="match status" value="1"/>
</dbReference>
<dbReference type="InterPro" id="IPR000816">
    <property type="entry name" value="Peptidase_C15"/>
</dbReference>
<evidence type="ECO:0000256" key="6">
    <source>
        <dbReference type="ARBA" id="ARBA00022670"/>
    </source>
</evidence>
<comment type="subcellular location">
    <subcellularLocation>
        <location evidence="3 9">Cytoplasm</location>
    </subcellularLocation>
</comment>
<evidence type="ECO:0000313" key="12">
    <source>
        <dbReference type="Proteomes" id="UP001211544"/>
    </source>
</evidence>
<dbReference type="AlphaFoldDB" id="A0AAJ5U912"/>
<dbReference type="PANTHER" id="PTHR23402:SF1">
    <property type="entry name" value="PYROGLUTAMYL-PEPTIDASE I"/>
    <property type="match status" value="1"/>
</dbReference>
<dbReference type="InterPro" id="IPR029762">
    <property type="entry name" value="PGP-I_bact-type"/>
</dbReference>
<evidence type="ECO:0000256" key="3">
    <source>
        <dbReference type="ARBA" id="ARBA00004496"/>
    </source>
</evidence>
<evidence type="ECO:0000256" key="7">
    <source>
        <dbReference type="ARBA" id="ARBA00022801"/>
    </source>
</evidence>
<gene>
    <name evidence="9 11" type="primary">pcp</name>
    <name evidence="11" type="ORF">N5580_12490</name>
</gene>
<sequence length="215" mass="22760">MKTVLVTAFEPFGGESLNPSWEAVRALDGKTLGGARIVARQLPVVFSDVLGVLYAAMDEVQPDLILSVGQAGGRSDITLERIGINVDDARIPDNAGQQPVDEPIVADGPAGYFSTLPIKAIVAALREAAIPASVSQTAGTFTCNRVMYGLLHRLHTEGNRVRGGFVHIPYLPEQAAQHPGAPSMARDNVMQALEIAIRVSLETETDLKVAGGATH</sequence>
<feature type="active site" evidence="9">
    <location>
        <position position="167"/>
    </location>
</feature>
<dbReference type="GO" id="GO:0005829">
    <property type="term" value="C:cytosol"/>
    <property type="evidence" value="ECO:0007669"/>
    <property type="project" value="InterPro"/>
</dbReference>
<dbReference type="PRINTS" id="PR00706">
    <property type="entry name" value="PYROGLUPTASE"/>
</dbReference>
<proteinExistence type="inferred from homology"/>
<dbReference type="NCBIfam" id="TIGR00504">
    <property type="entry name" value="pyro_pdase"/>
    <property type="match status" value="1"/>
</dbReference>
<organism evidence="11 12">
    <name type="scientific">Pantoea piersonii</name>
    <dbReference type="NCBI Taxonomy" id="2364647"/>
    <lineage>
        <taxon>Bacteria</taxon>
        <taxon>Pseudomonadati</taxon>
        <taxon>Pseudomonadota</taxon>
        <taxon>Gammaproteobacteria</taxon>
        <taxon>Enterobacterales</taxon>
        <taxon>Erwiniaceae</taxon>
        <taxon>Pantoea</taxon>
    </lineage>
</organism>
<name>A0AAJ5U912_9GAMM</name>
<dbReference type="PANTHER" id="PTHR23402">
    <property type="entry name" value="PROTEASE FAMILY C15 PYROGLUTAMYL-PEPTIDASE I-RELATED"/>
    <property type="match status" value="1"/>
</dbReference>
<dbReference type="PIRSF" id="PIRSF015592">
    <property type="entry name" value="Prld-crbxl_pptds"/>
    <property type="match status" value="1"/>
</dbReference>
<dbReference type="Pfam" id="PF01470">
    <property type="entry name" value="Peptidase_C15"/>
    <property type="match status" value="1"/>
</dbReference>
<evidence type="ECO:0000256" key="4">
    <source>
        <dbReference type="ARBA" id="ARBA00006641"/>
    </source>
</evidence>
<protein>
    <recommendedName>
        <fullName evidence="9">Pyrrolidone-carboxylate peptidase</fullName>
        <ecNumber evidence="9">3.4.19.3</ecNumber>
    </recommendedName>
    <alternativeName>
        <fullName evidence="9">5-oxoprolyl-peptidase</fullName>
    </alternativeName>
    <alternativeName>
        <fullName evidence="9">Pyroglutamyl-peptidase I</fullName>
        <shortName evidence="9">PGP-I</shortName>
        <shortName evidence="9">Pyrase</shortName>
    </alternativeName>
</protein>
<dbReference type="Gene3D" id="3.40.630.20">
    <property type="entry name" value="Peptidase C15, pyroglutamyl peptidase I-like"/>
    <property type="match status" value="1"/>
</dbReference>
<reference evidence="11 12" key="1">
    <citation type="journal article" date="2022" name="J Glob Antimicrob Resist">
        <title>First complete genome of a multidrug resistant strain of the novel human pathogen Kalamiella piersonii (GABEKP28) identified in human saliva.</title>
        <authorList>
            <person name="McDonagh F."/>
            <person name="Singh N.K."/>
            <person name="Venkateswaran K."/>
            <person name="Lonappan A.M."/>
            <person name="Hallahan B."/>
            <person name="Tuohy A."/>
            <person name="Burke L."/>
            <person name="Kovarova A."/>
            <person name="Miliotis G."/>
        </authorList>
    </citation>
    <scope>NUCLEOTIDE SEQUENCE [LARGE SCALE GENOMIC DNA]</scope>
    <source>
        <strain evidence="11 12">GABEKP28</strain>
    </source>
</reference>
<dbReference type="HAMAP" id="MF_00417">
    <property type="entry name" value="Pyrrolid_peptidase"/>
    <property type="match status" value="1"/>
</dbReference>
<dbReference type="CDD" id="cd00501">
    <property type="entry name" value="Peptidase_C15"/>
    <property type="match status" value="1"/>
</dbReference>
<comment type="catalytic activity">
    <reaction evidence="1 9 10">
        <text>Release of an N-terminal pyroglutamyl group from a polypeptide, the second amino acid generally not being Pro.</text>
        <dbReference type="EC" id="3.4.19.3"/>
    </reaction>
</comment>
<evidence type="ECO:0000256" key="2">
    <source>
        <dbReference type="ARBA" id="ARBA00002280"/>
    </source>
</evidence>
<dbReference type="Proteomes" id="UP001211544">
    <property type="component" value="Chromosome"/>
</dbReference>
<keyword evidence="5 9" id="KW-0963">Cytoplasm</keyword>
<dbReference type="RefSeq" id="WP_120451460.1">
    <property type="nucleotide sequence ID" value="NZ_CP104758.1"/>
</dbReference>
<dbReference type="GO" id="GO:0016920">
    <property type="term" value="F:pyroglutamyl-peptidase activity"/>
    <property type="evidence" value="ECO:0007669"/>
    <property type="project" value="UniProtKB-UniRule"/>
</dbReference>
<keyword evidence="6 9" id="KW-0645">Protease</keyword>
<keyword evidence="7 9" id="KW-0378">Hydrolase</keyword>
<dbReference type="InterPro" id="IPR016125">
    <property type="entry name" value="Peptidase_C15-like"/>
</dbReference>
<dbReference type="NCBIfam" id="NF009676">
    <property type="entry name" value="PRK13197.1"/>
    <property type="match status" value="1"/>
</dbReference>
<accession>A0AAJ5U912</accession>
<feature type="active site" evidence="9 10">
    <location>
        <position position="80"/>
    </location>
</feature>
<evidence type="ECO:0000313" key="11">
    <source>
        <dbReference type="EMBL" id="WBG89917.1"/>
    </source>
</evidence>
<keyword evidence="12" id="KW-1185">Reference proteome</keyword>
<dbReference type="KEGG" id="kpie:N5580_12490"/>
<dbReference type="PROSITE" id="PS01333">
    <property type="entry name" value="PYRASE_GLU"/>
    <property type="match status" value="1"/>
</dbReference>
<comment type="subunit">
    <text evidence="9">Homotetramer.</text>
</comment>
<dbReference type="InterPro" id="IPR033693">
    <property type="entry name" value="PGPEP1_Glu_AS"/>
</dbReference>
<dbReference type="FunFam" id="3.40.630.20:FF:000001">
    <property type="entry name" value="Pyrrolidone-carboxylate peptidase"/>
    <property type="match status" value="1"/>
</dbReference>
<comment type="function">
    <text evidence="2 9">Removes 5-oxoproline from various penultimate amino acid residues except L-proline.</text>
</comment>
<dbReference type="EC" id="3.4.19.3" evidence="9"/>
<keyword evidence="8 9" id="KW-0788">Thiol protease</keyword>
<feature type="active site" evidence="9">
    <location>
        <position position="143"/>
    </location>
</feature>
<evidence type="ECO:0000256" key="5">
    <source>
        <dbReference type="ARBA" id="ARBA00022490"/>
    </source>
</evidence>
<dbReference type="GeneID" id="78232172"/>
<dbReference type="InterPro" id="IPR036440">
    <property type="entry name" value="Peptidase_C15-like_sf"/>
</dbReference>
<dbReference type="EMBL" id="CP104758">
    <property type="protein sequence ID" value="WBG89917.1"/>
    <property type="molecule type" value="Genomic_DNA"/>
</dbReference>